<dbReference type="AlphaFoldDB" id="A0A9D1AEZ6"/>
<organism evidence="9 10">
    <name type="scientific">Candidatus Choladousia intestinavium</name>
    <dbReference type="NCBI Taxonomy" id="2840727"/>
    <lineage>
        <taxon>Bacteria</taxon>
        <taxon>Bacillati</taxon>
        <taxon>Bacillota</taxon>
        <taxon>Clostridia</taxon>
        <taxon>Lachnospirales</taxon>
        <taxon>Lachnospiraceae</taxon>
        <taxon>Lachnospiraceae incertae sedis</taxon>
        <taxon>Candidatus Choladousia</taxon>
    </lineage>
</organism>
<evidence type="ECO:0000256" key="4">
    <source>
        <dbReference type="ARBA" id="ARBA00022692"/>
    </source>
</evidence>
<dbReference type="GO" id="GO:0005886">
    <property type="term" value="C:plasma membrane"/>
    <property type="evidence" value="ECO:0007669"/>
    <property type="project" value="UniProtKB-SubCell"/>
</dbReference>
<dbReference type="InterPro" id="IPR035906">
    <property type="entry name" value="MetI-like_sf"/>
</dbReference>
<evidence type="ECO:0000256" key="7">
    <source>
        <dbReference type="RuleBase" id="RU363032"/>
    </source>
</evidence>
<sequence>MILAILAGVICFPILFAVSGAFMQQWELAENLSPVLASGDGMASWSLLPRAPSLASLVELLLDTPQFFVMFWNSLKLACCIVGGQLLVGVPAAWSLARFRFPGSRAVSMIYLVLMLMPFQVLMFPEYLVLNGMGLLDTHSAVILPAVFSTFPVFIIQRFFAAIPEEILEAARIDGAGELRLFFHIGVPLGASGIVSAGILGFLEAWNMIEQPMTFLKTKSLWPLSLFLPQITVEDAAFGFTAALMMLIPAVLVFLSGQEYLEQGIAAAALKG</sequence>
<evidence type="ECO:0000313" key="10">
    <source>
        <dbReference type="Proteomes" id="UP000886757"/>
    </source>
</evidence>
<dbReference type="PANTHER" id="PTHR43744">
    <property type="entry name" value="ABC TRANSPORTER PERMEASE PROTEIN MG189-RELATED-RELATED"/>
    <property type="match status" value="1"/>
</dbReference>
<evidence type="ECO:0000256" key="3">
    <source>
        <dbReference type="ARBA" id="ARBA00022475"/>
    </source>
</evidence>
<gene>
    <name evidence="9" type="ORF">IAB31_09485</name>
</gene>
<dbReference type="PROSITE" id="PS50928">
    <property type="entry name" value="ABC_TM1"/>
    <property type="match status" value="1"/>
</dbReference>
<evidence type="ECO:0000256" key="6">
    <source>
        <dbReference type="ARBA" id="ARBA00023136"/>
    </source>
</evidence>
<dbReference type="EMBL" id="DVGK01000109">
    <property type="protein sequence ID" value="HIR14139.1"/>
    <property type="molecule type" value="Genomic_DNA"/>
</dbReference>
<evidence type="ECO:0000313" key="9">
    <source>
        <dbReference type="EMBL" id="HIR14139.1"/>
    </source>
</evidence>
<dbReference type="Pfam" id="PF00528">
    <property type="entry name" value="BPD_transp_1"/>
    <property type="match status" value="1"/>
</dbReference>
<dbReference type="Gene3D" id="1.10.3720.10">
    <property type="entry name" value="MetI-like"/>
    <property type="match status" value="1"/>
</dbReference>
<comment type="similarity">
    <text evidence="7">Belongs to the binding-protein-dependent transport system permease family.</text>
</comment>
<evidence type="ECO:0000259" key="8">
    <source>
        <dbReference type="PROSITE" id="PS50928"/>
    </source>
</evidence>
<keyword evidence="6 7" id="KW-0472">Membrane</keyword>
<feature type="transmembrane region" description="Helical" evidence="7">
    <location>
        <begin position="181"/>
        <end position="203"/>
    </location>
</feature>
<comment type="subcellular location">
    <subcellularLocation>
        <location evidence="1 7">Cell membrane</location>
        <topology evidence="1 7">Multi-pass membrane protein</topology>
    </subcellularLocation>
</comment>
<feature type="transmembrane region" description="Helical" evidence="7">
    <location>
        <begin position="75"/>
        <end position="97"/>
    </location>
</feature>
<dbReference type="CDD" id="cd06261">
    <property type="entry name" value="TM_PBP2"/>
    <property type="match status" value="1"/>
</dbReference>
<dbReference type="PANTHER" id="PTHR43744:SF8">
    <property type="entry name" value="SN-GLYCEROL-3-PHOSPHATE TRANSPORT SYSTEM PERMEASE PROTEIN UGPE"/>
    <property type="match status" value="1"/>
</dbReference>
<protein>
    <submittedName>
        <fullName evidence="9">Carbohydrate ABC transporter permease</fullName>
    </submittedName>
</protein>
<proteinExistence type="inferred from homology"/>
<evidence type="ECO:0000256" key="2">
    <source>
        <dbReference type="ARBA" id="ARBA00022448"/>
    </source>
</evidence>
<comment type="caution">
    <text evidence="9">The sequence shown here is derived from an EMBL/GenBank/DDBJ whole genome shotgun (WGS) entry which is preliminary data.</text>
</comment>
<reference evidence="9" key="1">
    <citation type="submission" date="2020-10" db="EMBL/GenBank/DDBJ databases">
        <authorList>
            <person name="Gilroy R."/>
        </authorList>
    </citation>
    <scope>NUCLEOTIDE SEQUENCE</scope>
    <source>
        <strain evidence="9">ChiSjej4B22-8148</strain>
    </source>
</reference>
<feature type="transmembrane region" description="Helical" evidence="7">
    <location>
        <begin position="142"/>
        <end position="160"/>
    </location>
</feature>
<accession>A0A9D1AEZ6</accession>
<feature type="domain" description="ABC transmembrane type-1" evidence="8">
    <location>
        <begin position="71"/>
        <end position="257"/>
    </location>
</feature>
<keyword evidence="3" id="KW-1003">Cell membrane</keyword>
<keyword evidence="2 7" id="KW-0813">Transport</keyword>
<dbReference type="GO" id="GO:0055085">
    <property type="term" value="P:transmembrane transport"/>
    <property type="evidence" value="ECO:0007669"/>
    <property type="project" value="InterPro"/>
</dbReference>
<reference evidence="9" key="2">
    <citation type="journal article" date="2021" name="PeerJ">
        <title>Extensive microbial diversity within the chicken gut microbiome revealed by metagenomics and culture.</title>
        <authorList>
            <person name="Gilroy R."/>
            <person name="Ravi A."/>
            <person name="Getino M."/>
            <person name="Pursley I."/>
            <person name="Horton D.L."/>
            <person name="Alikhan N.F."/>
            <person name="Baker D."/>
            <person name="Gharbi K."/>
            <person name="Hall N."/>
            <person name="Watson M."/>
            <person name="Adriaenssens E.M."/>
            <person name="Foster-Nyarko E."/>
            <person name="Jarju S."/>
            <person name="Secka A."/>
            <person name="Antonio M."/>
            <person name="Oren A."/>
            <person name="Chaudhuri R.R."/>
            <person name="La Ragione R."/>
            <person name="Hildebrand F."/>
            <person name="Pallen M.J."/>
        </authorList>
    </citation>
    <scope>NUCLEOTIDE SEQUENCE</scope>
    <source>
        <strain evidence="9">ChiSjej4B22-8148</strain>
    </source>
</reference>
<feature type="transmembrane region" description="Helical" evidence="7">
    <location>
        <begin position="109"/>
        <end position="130"/>
    </location>
</feature>
<dbReference type="Proteomes" id="UP000886757">
    <property type="component" value="Unassembled WGS sequence"/>
</dbReference>
<feature type="transmembrane region" description="Helical" evidence="7">
    <location>
        <begin position="236"/>
        <end position="255"/>
    </location>
</feature>
<evidence type="ECO:0000256" key="1">
    <source>
        <dbReference type="ARBA" id="ARBA00004651"/>
    </source>
</evidence>
<keyword evidence="5 7" id="KW-1133">Transmembrane helix</keyword>
<name>A0A9D1AEZ6_9FIRM</name>
<evidence type="ECO:0000256" key="5">
    <source>
        <dbReference type="ARBA" id="ARBA00022989"/>
    </source>
</evidence>
<dbReference type="SUPFAM" id="SSF161098">
    <property type="entry name" value="MetI-like"/>
    <property type="match status" value="1"/>
</dbReference>
<keyword evidence="4 7" id="KW-0812">Transmembrane</keyword>
<dbReference type="InterPro" id="IPR000515">
    <property type="entry name" value="MetI-like"/>
</dbReference>